<dbReference type="GO" id="GO:0003700">
    <property type="term" value="F:DNA-binding transcription factor activity"/>
    <property type="evidence" value="ECO:0007669"/>
    <property type="project" value="InterPro"/>
</dbReference>
<keyword evidence="10" id="KW-0175">Coiled coil</keyword>
<dbReference type="PANTHER" id="PTHR10015">
    <property type="entry name" value="HEAT SHOCK TRANSCRIPTION FACTOR"/>
    <property type="match status" value="1"/>
</dbReference>
<dbReference type="AlphaFoldDB" id="A0A6P5FR59"/>
<comment type="subcellular location">
    <subcellularLocation>
        <location evidence="1">Nucleus</location>
    </subcellularLocation>
</comment>
<evidence type="ECO:0000256" key="3">
    <source>
        <dbReference type="ARBA" id="ARBA00022553"/>
    </source>
</evidence>
<accession>A0A6P5FR59</accession>
<evidence type="ECO:0000256" key="2">
    <source>
        <dbReference type="ARBA" id="ARBA00011233"/>
    </source>
</evidence>
<name>A0A6P5FR59_ANACO</name>
<dbReference type="InterPro" id="IPR036388">
    <property type="entry name" value="WH-like_DNA-bd_sf"/>
</dbReference>
<dbReference type="Proteomes" id="UP000515123">
    <property type="component" value="Linkage group 11"/>
</dbReference>
<sequence length="252" mass="28792">MEGKSSSSSSSSSSSNNMCWQAHVAPFVAKTYEMVSDPRTDAIIRWGKGSNSFLVIDPASFSQLLLPCFFKHNNFSSFVRQLNTYGFRKVDPDRWEFAHESFLRGQTHLLPCIVRRKKTNEILAEVKEEEMLIEEVRRLRKEQKALEEELQGMNKRLQTTENRPQQIMSFLTRVAQDPDLLSRLILSKKKQRPGSEHKKPRLMVEPATTKLLEQSVGIASDAAAPAAKVQWSLEEAEEVPFPFSILGHGFFY</sequence>
<evidence type="ECO:0000313" key="13">
    <source>
        <dbReference type="RefSeq" id="XP_020098172.1"/>
    </source>
</evidence>
<dbReference type="RefSeq" id="XP_020098175.1">
    <property type="nucleotide sequence ID" value="XM_020242586.1"/>
</dbReference>
<keyword evidence="7" id="KW-0804">Transcription</keyword>
<evidence type="ECO:0000256" key="8">
    <source>
        <dbReference type="ARBA" id="ARBA00023242"/>
    </source>
</evidence>
<dbReference type="Pfam" id="PF00447">
    <property type="entry name" value="HSF_DNA-bind"/>
    <property type="match status" value="1"/>
</dbReference>
<comment type="similarity">
    <text evidence="9">Belongs to the HSF family.</text>
</comment>
<dbReference type="PANTHER" id="PTHR10015:SF332">
    <property type="entry name" value="HEAT STRESS TRANSCRIPTION FACTOR C-1"/>
    <property type="match status" value="1"/>
</dbReference>
<evidence type="ECO:0000313" key="14">
    <source>
        <dbReference type="RefSeq" id="XP_020098174.1"/>
    </source>
</evidence>
<comment type="subunit">
    <text evidence="2">Homotrimer.</text>
</comment>
<dbReference type="GO" id="GO:0006357">
    <property type="term" value="P:regulation of transcription by RNA polymerase II"/>
    <property type="evidence" value="ECO:0007669"/>
    <property type="project" value="TreeGrafter"/>
</dbReference>
<dbReference type="SUPFAM" id="SSF46785">
    <property type="entry name" value="Winged helix' DNA-binding domain"/>
    <property type="match status" value="1"/>
</dbReference>
<evidence type="ECO:0000313" key="15">
    <source>
        <dbReference type="RefSeq" id="XP_020098175.1"/>
    </source>
</evidence>
<dbReference type="GeneID" id="109716959"/>
<dbReference type="RefSeq" id="XP_020098174.1">
    <property type="nucleotide sequence ID" value="XM_020242585.1"/>
</dbReference>
<dbReference type="RefSeq" id="XP_020098172.1">
    <property type="nucleotide sequence ID" value="XM_020242583.1"/>
</dbReference>
<evidence type="ECO:0000256" key="4">
    <source>
        <dbReference type="ARBA" id="ARBA00023015"/>
    </source>
</evidence>
<dbReference type="InterPro" id="IPR000232">
    <property type="entry name" value="HSF_DNA-bd"/>
</dbReference>
<dbReference type="FunFam" id="1.10.10.10:FF:000037">
    <property type="entry name" value="Heat stress transcription factor B-4"/>
    <property type="match status" value="1"/>
</dbReference>
<reference evidence="13 14" key="2">
    <citation type="submission" date="2025-04" db="UniProtKB">
        <authorList>
            <consortium name="RefSeq"/>
        </authorList>
    </citation>
    <scope>IDENTIFICATION</scope>
    <source>
        <tissue evidence="13 14">Leaf</tissue>
    </source>
</reference>
<evidence type="ECO:0000256" key="5">
    <source>
        <dbReference type="ARBA" id="ARBA00023016"/>
    </source>
</evidence>
<reference evidence="12" key="1">
    <citation type="journal article" date="2015" name="Nat. Genet.">
        <title>The pineapple genome and the evolution of CAM photosynthesis.</title>
        <authorList>
            <person name="Ming R."/>
            <person name="VanBuren R."/>
            <person name="Wai C.M."/>
            <person name="Tang H."/>
            <person name="Schatz M.C."/>
            <person name="Bowers J.E."/>
            <person name="Lyons E."/>
            <person name="Wang M.L."/>
            <person name="Chen J."/>
            <person name="Biggers E."/>
            <person name="Zhang J."/>
            <person name="Huang L."/>
            <person name="Zhang L."/>
            <person name="Miao W."/>
            <person name="Zhang J."/>
            <person name="Ye Z."/>
            <person name="Miao C."/>
            <person name="Lin Z."/>
            <person name="Wang H."/>
            <person name="Zhou H."/>
            <person name="Yim W.C."/>
            <person name="Priest H.D."/>
            <person name="Zheng C."/>
            <person name="Woodhouse M."/>
            <person name="Edger P.P."/>
            <person name="Guyot R."/>
            <person name="Guo H.B."/>
            <person name="Guo H."/>
            <person name="Zheng G."/>
            <person name="Singh R."/>
            <person name="Sharma A."/>
            <person name="Min X."/>
            <person name="Zheng Y."/>
            <person name="Lee H."/>
            <person name="Gurtowski J."/>
            <person name="Sedlazeck F.J."/>
            <person name="Harkess A."/>
            <person name="McKain M.R."/>
            <person name="Liao Z."/>
            <person name="Fang J."/>
            <person name="Liu J."/>
            <person name="Zhang X."/>
            <person name="Zhang Q."/>
            <person name="Hu W."/>
            <person name="Qin Y."/>
            <person name="Wang K."/>
            <person name="Chen L.Y."/>
            <person name="Shirley N."/>
            <person name="Lin Y.R."/>
            <person name="Liu L.Y."/>
            <person name="Hernandez A.G."/>
            <person name="Wright C.L."/>
            <person name="Bulone V."/>
            <person name="Tuskan G.A."/>
            <person name="Heath K."/>
            <person name="Zee F."/>
            <person name="Moore P.H."/>
            <person name="Sunkar R."/>
            <person name="Leebens-Mack J.H."/>
            <person name="Mockler T."/>
            <person name="Bennetzen J.L."/>
            <person name="Freeling M."/>
            <person name="Sankoff D."/>
            <person name="Paterson A.H."/>
            <person name="Zhu X."/>
            <person name="Yang X."/>
            <person name="Smith J.A."/>
            <person name="Cushman J.C."/>
            <person name="Paull R.E."/>
            <person name="Yu Q."/>
        </authorList>
    </citation>
    <scope>NUCLEOTIDE SEQUENCE [LARGE SCALE GENOMIC DNA]</scope>
    <source>
        <strain evidence="12">cv. F153</strain>
    </source>
</reference>
<keyword evidence="12" id="KW-1185">Reference proteome</keyword>
<keyword evidence="4" id="KW-0805">Transcription regulation</keyword>
<organism evidence="13">
    <name type="scientific">Ananas comosus</name>
    <name type="common">Pineapple</name>
    <name type="synonym">Ananas ananas</name>
    <dbReference type="NCBI Taxonomy" id="4615"/>
    <lineage>
        <taxon>Eukaryota</taxon>
        <taxon>Viridiplantae</taxon>
        <taxon>Streptophyta</taxon>
        <taxon>Embryophyta</taxon>
        <taxon>Tracheophyta</taxon>
        <taxon>Spermatophyta</taxon>
        <taxon>Magnoliopsida</taxon>
        <taxon>Liliopsida</taxon>
        <taxon>Poales</taxon>
        <taxon>Bromeliaceae</taxon>
        <taxon>Bromelioideae</taxon>
        <taxon>Ananas</taxon>
    </lineage>
</organism>
<evidence type="ECO:0000256" key="6">
    <source>
        <dbReference type="ARBA" id="ARBA00023125"/>
    </source>
</evidence>
<dbReference type="SMART" id="SM00415">
    <property type="entry name" value="HSF"/>
    <property type="match status" value="1"/>
</dbReference>
<keyword evidence="8" id="KW-0539">Nucleus</keyword>
<dbReference type="GO" id="GO:0034605">
    <property type="term" value="P:cellular response to heat"/>
    <property type="evidence" value="ECO:0007669"/>
    <property type="project" value="TreeGrafter"/>
</dbReference>
<evidence type="ECO:0000256" key="7">
    <source>
        <dbReference type="ARBA" id="ARBA00023163"/>
    </source>
</evidence>
<keyword evidence="6" id="KW-0238">DNA-binding</keyword>
<dbReference type="PROSITE" id="PS00434">
    <property type="entry name" value="HSF_DOMAIN"/>
    <property type="match status" value="1"/>
</dbReference>
<dbReference type="OrthoDB" id="60033at2759"/>
<evidence type="ECO:0000256" key="9">
    <source>
        <dbReference type="RuleBase" id="RU004020"/>
    </source>
</evidence>
<proteinExistence type="inferred from homology"/>
<gene>
    <name evidence="13 14 15" type="primary">LOC109716959</name>
</gene>
<keyword evidence="3" id="KW-0597">Phosphoprotein</keyword>
<dbReference type="GO" id="GO:0000978">
    <property type="term" value="F:RNA polymerase II cis-regulatory region sequence-specific DNA binding"/>
    <property type="evidence" value="ECO:0007669"/>
    <property type="project" value="TreeGrafter"/>
</dbReference>
<evidence type="ECO:0000259" key="11">
    <source>
        <dbReference type="PROSITE" id="PS00434"/>
    </source>
</evidence>
<evidence type="ECO:0000256" key="10">
    <source>
        <dbReference type="SAM" id="Coils"/>
    </source>
</evidence>
<dbReference type="GO" id="GO:0005634">
    <property type="term" value="C:nucleus"/>
    <property type="evidence" value="ECO:0007669"/>
    <property type="project" value="UniProtKB-SubCell"/>
</dbReference>
<dbReference type="PRINTS" id="PR00056">
    <property type="entry name" value="HSFDOMAIN"/>
</dbReference>
<feature type="domain" description="HSF-type DNA-binding" evidence="11">
    <location>
        <begin position="66"/>
        <end position="90"/>
    </location>
</feature>
<dbReference type="Gene3D" id="1.10.10.10">
    <property type="entry name" value="Winged helix-like DNA-binding domain superfamily/Winged helix DNA-binding domain"/>
    <property type="match status" value="1"/>
</dbReference>
<protein>
    <submittedName>
        <fullName evidence="13 14">Heat stress transcription factor C-1b-like</fullName>
    </submittedName>
</protein>
<dbReference type="InterPro" id="IPR036390">
    <property type="entry name" value="WH_DNA-bd_sf"/>
</dbReference>
<evidence type="ECO:0000313" key="12">
    <source>
        <dbReference type="Proteomes" id="UP000515123"/>
    </source>
</evidence>
<feature type="coiled-coil region" evidence="10">
    <location>
        <begin position="126"/>
        <end position="163"/>
    </location>
</feature>
<keyword evidence="5" id="KW-0346">Stress response</keyword>
<evidence type="ECO:0000256" key="1">
    <source>
        <dbReference type="ARBA" id="ARBA00004123"/>
    </source>
</evidence>